<sequence>PSTSKAQRTLFCIALSIKKKETPASFSKQAAKIAEKNSLETIKDFCESPVSK</sequence>
<feature type="non-terminal residue" evidence="1">
    <location>
        <position position="1"/>
    </location>
</feature>
<accession>A0A0F8ZQ24</accession>
<reference evidence="1" key="1">
    <citation type="journal article" date="2015" name="Nature">
        <title>Complex archaea that bridge the gap between prokaryotes and eukaryotes.</title>
        <authorList>
            <person name="Spang A."/>
            <person name="Saw J.H."/>
            <person name="Jorgensen S.L."/>
            <person name="Zaremba-Niedzwiedzka K."/>
            <person name="Martijn J."/>
            <person name="Lind A.E."/>
            <person name="van Eijk R."/>
            <person name="Schleper C."/>
            <person name="Guy L."/>
            <person name="Ettema T.J."/>
        </authorList>
    </citation>
    <scope>NUCLEOTIDE SEQUENCE</scope>
</reference>
<proteinExistence type="predicted"/>
<dbReference type="AlphaFoldDB" id="A0A0F8ZQ24"/>
<protein>
    <submittedName>
        <fullName evidence="1">Uncharacterized protein</fullName>
    </submittedName>
</protein>
<gene>
    <name evidence="1" type="ORF">LCGC14_2746440</name>
</gene>
<comment type="caution">
    <text evidence="1">The sequence shown here is derived from an EMBL/GenBank/DDBJ whole genome shotgun (WGS) entry which is preliminary data.</text>
</comment>
<organism evidence="1">
    <name type="scientific">marine sediment metagenome</name>
    <dbReference type="NCBI Taxonomy" id="412755"/>
    <lineage>
        <taxon>unclassified sequences</taxon>
        <taxon>metagenomes</taxon>
        <taxon>ecological metagenomes</taxon>
    </lineage>
</organism>
<evidence type="ECO:0000313" key="1">
    <source>
        <dbReference type="EMBL" id="KKK88115.1"/>
    </source>
</evidence>
<dbReference type="EMBL" id="LAZR01050102">
    <property type="protein sequence ID" value="KKK88115.1"/>
    <property type="molecule type" value="Genomic_DNA"/>
</dbReference>
<name>A0A0F8ZQ24_9ZZZZ</name>